<evidence type="ECO:0000256" key="2">
    <source>
        <dbReference type="ARBA" id="ARBA00022490"/>
    </source>
</evidence>
<gene>
    <name evidence="6" type="primary">ric</name>
    <name evidence="6" type="ORF">ERL59_11195</name>
</gene>
<dbReference type="InterPro" id="IPR012312">
    <property type="entry name" value="Hemerythrin-like"/>
</dbReference>
<dbReference type="Pfam" id="PF01814">
    <property type="entry name" value="Hemerythrin"/>
    <property type="match status" value="1"/>
</dbReference>
<dbReference type="InterPro" id="IPR019903">
    <property type="entry name" value="RIC_family"/>
</dbReference>
<dbReference type="Gene3D" id="1.10.3910.10">
    <property type="entry name" value="SP0561-like"/>
    <property type="match status" value="1"/>
</dbReference>
<evidence type="ECO:0000259" key="5">
    <source>
        <dbReference type="Pfam" id="PF01814"/>
    </source>
</evidence>
<dbReference type="EMBL" id="SIJB01000025">
    <property type="protein sequence ID" value="NBI29524.1"/>
    <property type="molecule type" value="Genomic_DNA"/>
</dbReference>
<evidence type="ECO:0000313" key="6">
    <source>
        <dbReference type="EMBL" id="NBI29524.1"/>
    </source>
</evidence>
<dbReference type="AlphaFoldDB" id="A0A6N9Q4I2"/>
<dbReference type="PANTHER" id="PTHR36438:SF1">
    <property type="entry name" value="IRON-SULFUR CLUSTER REPAIR PROTEIN YTFE"/>
    <property type="match status" value="1"/>
</dbReference>
<feature type="domain" description="Hemerythrin-like" evidence="5">
    <location>
        <begin position="84"/>
        <end position="230"/>
    </location>
</feature>
<keyword evidence="4" id="KW-0408">Iron</keyword>
<reference evidence="6 7" key="1">
    <citation type="submission" date="2019-01" db="EMBL/GenBank/DDBJ databases">
        <title>Chengkuizengella sp. nov., isolated from deep-sea sediment of East Pacific Ocean.</title>
        <authorList>
            <person name="Yang J."/>
            <person name="Lai Q."/>
            <person name="Shao Z."/>
        </authorList>
    </citation>
    <scope>NUCLEOTIDE SEQUENCE [LARGE SCALE GENOMIC DNA]</scope>
    <source>
        <strain evidence="6 7">YPA3-1-1</strain>
    </source>
</reference>
<evidence type="ECO:0000256" key="4">
    <source>
        <dbReference type="ARBA" id="ARBA00023004"/>
    </source>
</evidence>
<keyword evidence="2" id="KW-0963">Cytoplasm</keyword>
<dbReference type="PANTHER" id="PTHR36438">
    <property type="entry name" value="IRON-SULFUR CLUSTER REPAIR PROTEIN YTFE"/>
    <property type="match status" value="1"/>
</dbReference>
<comment type="subcellular location">
    <subcellularLocation>
        <location evidence="1">Cytoplasm</location>
    </subcellularLocation>
</comment>
<dbReference type="Proteomes" id="UP000448943">
    <property type="component" value="Unassembled WGS sequence"/>
</dbReference>
<sequence length="235" mass="27414">MEAPFHEQTIVRDIVTKFPKSADFFKQYKIDFCCGGEKPIKNAVEGKEVLLQDLLKTLNELYQDMIKSKENIKDWTAISSTDLIHHIINTHHRFLNEELPQLSPYVTKVFRVHGTEQKHLAKVHSLFHQLKTELEQHTIKEENEVFPLIISYEDTHSDEDLQILKKAIIDLEDEHDVAGDCIKELREITNDFTPPNGACGTYRLVYQRLEALESDIFQHVHLENNILFPRVLTQK</sequence>
<keyword evidence="7" id="KW-1185">Reference proteome</keyword>
<dbReference type="OrthoDB" id="9797132at2"/>
<dbReference type="NCBIfam" id="TIGR03652">
    <property type="entry name" value="FeS_repair_RIC"/>
    <property type="match status" value="1"/>
</dbReference>
<protein>
    <submittedName>
        <fullName evidence="6">Iron-sulfur cluster repair di-iron protein</fullName>
    </submittedName>
</protein>
<dbReference type="GO" id="GO:0005737">
    <property type="term" value="C:cytoplasm"/>
    <property type="evidence" value="ECO:0007669"/>
    <property type="project" value="UniProtKB-SubCell"/>
</dbReference>
<dbReference type="InterPro" id="IPR038062">
    <property type="entry name" value="ScdA-like_N_sf"/>
</dbReference>
<keyword evidence="3" id="KW-0479">Metal-binding</keyword>
<dbReference type="Gene3D" id="1.20.120.520">
    <property type="entry name" value="nmb1532 protein domain like"/>
    <property type="match status" value="1"/>
</dbReference>
<organism evidence="6 7">
    <name type="scientific">Chengkuizengella marina</name>
    <dbReference type="NCBI Taxonomy" id="2507566"/>
    <lineage>
        <taxon>Bacteria</taxon>
        <taxon>Bacillati</taxon>
        <taxon>Bacillota</taxon>
        <taxon>Bacilli</taxon>
        <taxon>Bacillales</taxon>
        <taxon>Paenibacillaceae</taxon>
        <taxon>Chengkuizengella</taxon>
    </lineage>
</organism>
<accession>A0A6N9Q4I2</accession>
<evidence type="ECO:0000256" key="1">
    <source>
        <dbReference type="ARBA" id="ARBA00004496"/>
    </source>
</evidence>
<proteinExistence type="predicted"/>
<dbReference type="Pfam" id="PF04405">
    <property type="entry name" value="ScdA_N"/>
    <property type="match status" value="1"/>
</dbReference>
<evidence type="ECO:0000313" key="7">
    <source>
        <dbReference type="Proteomes" id="UP000448943"/>
    </source>
</evidence>
<dbReference type="GO" id="GO:0046872">
    <property type="term" value="F:metal ion binding"/>
    <property type="evidence" value="ECO:0007669"/>
    <property type="project" value="UniProtKB-KW"/>
</dbReference>
<comment type="caution">
    <text evidence="6">The sequence shown here is derived from an EMBL/GenBank/DDBJ whole genome shotgun (WGS) entry which is preliminary data.</text>
</comment>
<evidence type="ECO:0000256" key="3">
    <source>
        <dbReference type="ARBA" id="ARBA00022723"/>
    </source>
</evidence>
<dbReference type="RefSeq" id="WP_160646329.1">
    <property type="nucleotide sequence ID" value="NZ_SIJB01000025.1"/>
</dbReference>
<name>A0A6N9Q4I2_9BACL</name>